<accession>A0A2G5DDN7</accession>
<dbReference type="STRING" id="218851.A0A2G5DDN7"/>
<proteinExistence type="predicted"/>
<dbReference type="Proteomes" id="UP000230069">
    <property type="component" value="Unassembled WGS sequence"/>
</dbReference>
<evidence type="ECO:0000256" key="1">
    <source>
        <dbReference type="SAM" id="MobiDB-lite"/>
    </source>
</evidence>
<feature type="transmembrane region" description="Helical" evidence="2">
    <location>
        <begin position="57"/>
        <end position="77"/>
    </location>
</feature>
<sequence>MVSEDISSPNRTSEPSSEDKSSRNSTSEQSSSTSLKNESQPVDELGSWGTILRRHQFLLIMMSILYFICAVYLYFAVTLGNNGRNSG</sequence>
<keyword evidence="2" id="KW-0812">Transmembrane</keyword>
<dbReference type="EMBL" id="KZ305039">
    <property type="protein sequence ID" value="PIA41594.1"/>
    <property type="molecule type" value="Genomic_DNA"/>
</dbReference>
<organism evidence="3 4">
    <name type="scientific">Aquilegia coerulea</name>
    <name type="common">Rocky mountain columbine</name>
    <dbReference type="NCBI Taxonomy" id="218851"/>
    <lineage>
        <taxon>Eukaryota</taxon>
        <taxon>Viridiplantae</taxon>
        <taxon>Streptophyta</taxon>
        <taxon>Embryophyta</taxon>
        <taxon>Tracheophyta</taxon>
        <taxon>Spermatophyta</taxon>
        <taxon>Magnoliopsida</taxon>
        <taxon>Ranunculales</taxon>
        <taxon>Ranunculaceae</taxon>
        <taxon>Thalictroideae</taxon>
        <taxon>Aquilegia</taxon>
    </lineage>
</organism>
<dbReference type="OrthoDB" id="2019292at2759"/>
<protein>
    <submittedName>
        <fullName evidence="3">Uncharacterized protein</fullName>
    </submittedName>
</protein>
<gene>
    <name evidence="3" type="ORF">AQUCO_02200203v1</name>
</gene>
<keyword evidence="4" id="KW-1185">Reference proteome</keyword>
<evidence type="ECO:0000313" key="3">
    <source>
        <dbReference type="EMBL" id="PIA41593.1"/>
    </source>
</evidence>
<keyword evidence="2" id="KW-0472">Membrane</keyword>
<feature type="compositionally biased region" description="Polar residues" evidence="1">
    <location>
        <begin position="1"/>
        <end position="15"/>
    </location>
</feature>
<dbReference type="AlphaFoldDB" id="A0A2G5DDN7"/>
<feature type="compositionally biased region" description="Low complexity" evidence="1">
    <location>
        <begin position="23"/>
        <end position="40"/>
    </location>
</feature>
<keyword evidence="2" id="KW-1133">Transmembrane helix</keyword>
<dbReference type="PANTHER" id="PTHR34774">
    <property type="entry name" value="EPHRIN-A3 PROTEIN"/>
    <property type="match status" value="1"/>
</dbReference>
<dbReference type="PANTHER" id="PTHR34774:SF1">
    <property type="entry name" value="EPHRIN-A3 PROTEIN"/>
    <property type="match status" value="1"/>
</dbReference>
<evidence type="ECO:0000256" key="2">
    <source>
        <dbReference type="SAM" id="Phobius"/>
    </source>
</evidence>
<name>A0A2G5DDN7_AQUCA</name>
<feature type="region of interest" description="Disordered" evidence="1">
    <location>
        <begin position="1"/>
        <end position="44"/>
    </location>
</feature>
<evidence type="ECO:0000313" key="4">
    <source>
        <dbReference type="Proteomes" id="UP000230069"/>
    </source>
</evidence>
<reference evidence="3 4" key="1">
    <citation type="submission" date="2017-09" db="EMBL/GenBank/DDBJ databases">
        <title>WGS assembly of Aquilegia coerulea Goldsmith.</title>
        <authorList>
            <person name="Hodges S."/>
            <person name="Kramer E."/>
            <person name="Nordborg M."/>
            <person name="Tomkins J."/>
            <person name="Borevitz J."/>
            <person name="Derieg N."/>
            <person name="Yan J."/>
            <person name="Mihaltcheva S."/>
            <person name="Hayes R.D."/>
            <person name="Rokhsar D."/>
        </authorList>
    </citation>
    <scope>NUCLEOTIDE SEQUENCE [LARGE SCALE GENOMIC DNA]</scope>
    <source>
        <strain evidence="4">cv. Goldsmith</strain>
    </source>
</reference>
<dbReference type="EMBL" id="KZ305039">
    <property type="protein sequence ID" value="PIA41593.1"/>
    <property type="molecule type" value="Genomic_DNA"/>
</dbReference>